<feature type="compositionally biased region" description="Polar residues" evidence="2">
    <location>
        <begin position="65"/>
        <end position="82"/>
    </location>
</feature>
<comment type="caution">
    <text evidence="3">The sequence shown here is derived from an EMBL/GenBank/DDBJ whole genome shotgun (WGS) entry which is preliminary data.</text>
</comment>
<dbReference type="PANTHER" id="PTHR45532">
    <property type="entry name" value="WD REPEAT-CONTAINING PROTEIN 97"/>
    <property type="match status" value="1"/>
</dbReference>
<dbReference type="Gene3D" id="2.130.10.10">
    <property type="entry name" value="YVTN repeat-like/Quinoprotein amine dehydrogenase"/>
    <property type="match status" value="2"/>
</dbReference>
<proteinExistence type="predicted"/>
<keyword evidence="4" id="KW-1185">Reference proteome</keyword>
<dbReference type="PANTHER" id="PTHR45532:SF1">
    <property type="entry name" value="WD REPEAT-CONTAINING PROTEIN 97"/>
    <property type="match status" value="1"/>
</dbReference>
<sequence length="1083" mass="125114">MSSNNEIVIARNSIDSPTESDEPHFLLEENSFPPRSSIAKDDDMKRVDALIETTHENLLKKDEQPQQSSFPSSKEVANTSVVEQHTRRTVTFDDDYHQSFLSSTHNSISNGQQKERNSLLHLSNIPVESDQMNSFVQDLDNLLVEDEYIPGGFINLDEDLEEELLNDFDEELDSTTNRRKQRISTLYSSEPVNAVTRSPIELWQRARILIAMHLYQKQNRIPNSTDDTFPMLTKMQSSIRKTIDDIDHNEEIENAEDRKLNFGLTIFTRFSLNSSQQYQNVDFYDIEQGYIIVSNVINVNKFQSDTTEISQNIVTSEKDPSKLYAYALSQHSSNNIQSVQFDCSFQFDFMICIPIFRLILGFMNLKSHKTLLILIGDVSRKGILLLKQEISERISSVLYIHEASVLFIGCLGRVLQYNTQSLQFTSPPLLISELSQLSLHSHEPIIHMCDVRTQQSVGFLSDQYFLLYRYGSNEQLLLKFCNPFQYGWNRCHYQSKYDYLIFALIDGTMFIYQLNQMKQIRRYQCHWKTITDLKTTANLLLSSSLDRRLNVYSLETLQHLYQYDAYEEVYQIDILHENLFYYRTSRHLVLFQLNLRTLVFSILKTNVRTLKVFKDTQRTSRLLAMLDDYSCVLISPVSGCCLTRMPNVAKKIIKQVLHDVSRSSIYALDFDGEIVLYRAHNDPCVAEYKIRSKSEQSAITCMALINPMRTHLFTLGTMQISTEKSLAKQAIFFGHANGYITLFQGDSLIMEPLLAHQSSLVCLESSQASMETTNISFMNSEILLSCSIDRSIHLWDFSINKNDESIQLVHILTVEQEKNISQETIRFLSMIDNFLVAIYSDQKFLHIWQLLNISIQTNEQDRWGIVEHPTKGNHHRGQIQAMSATSKLKLFSSSDSEGSIKIWDSTNTLLREIYLDQTLNSVEFLCQNGELVIGYQNNLHLILPEYYLLNSDKLKTKQLIIVDTIAEDNRLEVLQPLIVSYQSLPVFDYKLKHHHTNKRLQTFERQLAGGESTFLHIKFYLSYLGRFVVIESDSCQSDDEQVATTKSDRASIASDDADWSGLAEDVKDVLRMKKHATRYENKK</sequence>
<feature type="repeat" description="WD" evidence="1">
    <location>
        <begin position="872"/>
        <end position="904"/>
    </location>
</feature>
<gene>
    <name evidence="3" type="ORF">XAT740_LOCUS1208</name>
</gene>
<feature type="region of interest" description="Disordered" evidence="2">
    <location>
        <begin position="61"/>
        <end position="82"/>
    </location>
</feature>
<reference evidence="3" key="1">
    <citation type="submission" date="2021-02" db="EMBL/GenBank/DDBJ databases">
        <authorList>
            <person name="Nowell W R."/>
        </authorList>
    </citation>
    <scope>NUCLEOTIDE SEQUENCE</scope>
</reference>
<dbReference type="AlphaFoldDB" id="A0A813QFH6"/>
<dbReference type="Proteomes" id="UP000663828">
    <property type="component" value="Unassembled WGS sequence"/>
</dbReference>
<feature type="region of interest" description="Disordered" evidence="2">
    <location>
        <begin position="1"/>
        <end position="41"/>
    </location>
</feature>
<protein>
    <submittedName>
        <fullName evidence="3">Uncharacterized protein</fullName>
    </submittedName>
</protein>
<evidence type="ECO:0000313" key="4">
    <source>
        <dbReference type="Proteomes" id="UP000663828"/>
    </source>
</evidence>
<dbReference type="InterPro" id="IPR001680">
    <property type="entry name" value="WD40_rpt"/>
</dbReference>
<accession>A0A813QFH6</accession>
<dbReference type="InterPro" id="IPR015943">
    <property type="entry name" value="WD40/YVTN_repeat-like_dom_sf"/>
</dbReference>
<name>A0A813QFH6_ADIRI</name>
<organism evidence="3 4">
    <name type="scientific">Adineta ricciae</name>
    <name type="common">Rotifer</name>
    <dbReference type="NCBI Taxonomy" id="249248"/>
    <lineage>
        <taxon>Eukaryota</taxon>
        <taxon>Metazoa</taxon>
        <taxon>Spiralia</taxon>
        <taxon>Gnathifera</taxon>
        <taxon>Rotifera</taxon>
        <taxon>Eurotatoria</taxon>
        <taxon>Bdelloidea</taxon>
        <taxon>Adinetida</taxon>
        <taxon>Adinetidae</taxon>
        <taxon>Adineta</taxon>
    </lineage>
</organism>
<keyword evidence="1" id="KW-0853">WD repeat</keyword>
<dbReference type="SMART" id="SM00320">
    <property type="entry name" value="WD40"/>
    <property type="match status" value="3"/>
</dbReference>
<evidence type="ECO:0000256" key="1">
    <source>
        <dbReference type="PROSITE-ProRule" id="PRU00221"/>
    </source>
</evidence>
<dbReference type="SUPFAM" id="SSF50978">
    <property type="entry name" value="WD40 repeat-like"/>
    <property type="match status" value="1"/>
</dbReference>
<evidence type="ECO:0000256" key="2">
    <source>
        <dbReference type="SAM" id="MobiDB-lite"/>
    </source>
</evidence>
<dbReference type="InterPro" id="IPR036322">
    <property type="entry name" value="WD40_repeat_dom_sf"/>
</dbReference>
<dbReference type="EMBL" id="CAJNOR010000036">
    <property type="protein sequence ID" value="CAF0766338.1"/>
    <property type="molecule type" value="Genomic_DNA"/>
</dbReference>
<dbReference type="PROSITE" id="PS50082">
    <property type="entry name" value="WD_REPEATS_2"/>
    <property type="match status" value="1"/>
</dbReference>
<evidence type="ECO:0000313" key="3">
    <source>
        <dbReference type="EMBL" id="CAF0766338.1"/>
    </source>
</evidence>